<comment type="subcellular location">
    <subcellularLocation>
        <location evidence="1">Cytoplasm</location>
    </subcellularLocation>
</comment>
<evidence type="ECO:0000259" key="7">
    <source>
        <dbReference type="SMART" id="SM00727"/>
    </source>
</evidence>
<dbReference type="GO" id="GO:0005737">
    <property type="term" value="C:cytoplasm"/>
    <property type="evidence" value="ECO:0007669"/>
    <property type="project" value="UniProtKB-SubCell"/>
</dbReference>
<dbReference type="InterPro" id="IPR041243">
    <property type="entry name" value="STI1/HOP_DP"/>
</dbReference>
<dbReference type="PANTHER" id="PTHR22904">
    <property type="entry name" value="TPR REPEAT CONTAINING PROTEIN"/>
    <property type="match status" value="1"/>
</dbReference>
<name>A0A7R9QFK4_9ACAR</name>
<evidence type="ECO:0000256" key="5">
    <source>
        <dbReference type="ARBA" id="ARBA00026193"/>
    </source>
</evidence>
<gene>
    <name evidence="8" type="ORF">ONB1V03_LOCUS4472</name>
</gene>
<dbReference type="Pfam" id="PF00515">
    <property type="entry name" value="TPR_1"/>
    <property type="match status" value="1"/>
</dbReference>
<dbReference type="PROSITE" id="PS50005">
    <property type="entry name" value="TPR"/>
    <property type="match status" value="5"/>
</dbReference>
<dbReference type="FunFam" id="1.25.40.10:FF:000010">
    <property type="entry name" value="Stress-induced phosphoprotein 1"/>
    <property type="match status" value="1"/>
</dbReference>
<feature type="repeat" description="TPR" evidence="6">
    <location>
        <begin position="39"/>
        <end position="72"/>
    </location>
</feature>
<feature type="repeat" description="TPR" evidence="6">
    <location>
        <begin position="242"/>
        <end position="275"/>
    </location>
</feature>
<dbReference type="PANTHER" id="PTHR22904:SF523">
    <property type="entry name" value="STRESS-INDUCED-PHOSPHOPROTEIN 1"/>
    <property type="match status" value="1"/>
</dbReference>
<evidence type="ECO:0000256" key="4">
    <source>
        <dbReference type="ARBA" id="ARBA00022803"/>
    </source>
</evidence>
<keyword evidence="4 6" id="KW-0802">TPR repeat</keyword>
<dbReference type="Gene3D" id="1.25.40.10">
    <property type="entry name" value="Tetratricopeptide repeat domain"/>
    <property type="match status" value="2"/>
</dbReference>
<keyword evidence="3" id="KW-0677">Repeat</keyword>
<dbReference type="FunFam" id="1.10.260.100:FF:000002">
    <property type="entry name" value="Stress-induced-phosphoprotein 1 (Hsp70/Hsp90-organizing)"/>
    <property type="match status" value="1"/>
</dbReference>
<dbReference type="EMBL" id="OC916379">
    <property type="protein sequence ID" value="CAD7644071.1"/>
    <property type="molecule type" value="Genomic_DNA"/>
</dbReference>
<reference evidence="8" key="1">
    <citation type="submission" date="2020-11" db="EMBL/GenBank/DDBJ databases">
        <authorList>
            <person name="Tran Van P."/>
        </authorList>
    </citation>
    <scope>NUCLEOTIDE SEQUENCE</scope>
</reference>
<keyword evidence="2" id="KW-0963">Cytoplasm</keyword>
<dbReference type="AlphaFoldDB" id="A0A7R9QFK4"/>
<sequence length="354" mass="40857">VDITNESVVRLHHILVSNVCVYCLSHLVHICHIDHHLKAVNAKTRGNEFYKKKEFKEALAEYDRAIGLDPNDMTYLLNRAAVHFELKDFEECVKQCEKAIEVGRENRQEYTIIAKAYSRMANAYYKMEDLDNAKTYFQKSLTEHRTPETLTKLTEIEKTLKEKERLKYINPEKALEEKTLGNDLFSKGDYPNAIKHYSEAILRNPDDAKLFSNRAACYQKLAEFQLALRDCDKCIQLDPNFVKGYTRRGLALIAMKEFSKAQAAYEKALEIDKNNQEAIEGFKKCILSSSSNPDEVRKRAMADPEVQQILSDPAMRLILEQMQTDPKAVQEHLKNPEIQSKIYKLMESGLIAIR</sequence>
<feature type="repeat" description="TPR" evidence="6">
    <location>
        <begin position="208"/>
        <end position="241"/>
    </location>
</feature>
<evidence type="ECO:0000313" key="9">
    <source>
        <dbReference type="Proteomes" id="UP000728032"/>
    </source>
</evidence>
<organism evidence="8">
    <name type="scientific">Oppiella nova</name>
    <dbReference type="NCBI Taxonomy" id="334625"/>
    <lineage>
        <taxon>Eukaryota</taxon>
        <taxon>Metazoa</taxon>
        <taxon>Ecdysozoa</taxon>
        <taxon>Arthropoda</taxon>
        <taxon>Chelicerata</taxon>
        <taxon>Arachnida</taxon>
        <taxon>Acari</taxon>
        <taxon>Acariformes</taxon>
        <taxon>Sarcoptiformes</taxon>
        <taxon>Oribatida</taxon>
        <taxon>Brachypylina</taxon>
        <taxon>Oppioidea</taxon>
        <taxon>Oppiidae</taxon>
        <taxon>Oppiella</taxon>
    </lineage>
</organism>
<evidence type="ECO:0000313" key="8">
    <source>
        <dbReference type="EMBL" id="CAD7644071.1"/>
    </source>
</evidence>
<dbReference type="Pfam" id="PF13414">
    <property type="entry name" value="TPR_11"/>
    <property type="match status" value="1"/>
</dbReference>
<dbReference type="SUPFAM" id="SSF48452">
    <property type="entry name" value="TPR-like"/>
    <property type="match status" value="2"/>
</dbReference>
<proteinExistence type="predicted"/>
<feature type="non-terminal residue" evidence="8">
    <location>
        <position position="1"/>
    </location>
</feature>
<evidence type="ECO:0000256" key="2">
    <source>
        <dbReference type="ARBA" id="ARBA00022490"/>
    </source>
</evidence>
<dbReference type="Pfam" id="PF13424">
    <property type="entry name" value="TPR_12"/>
    <property type="match status" value="1"/>
</dbReference>
<feature type="domain" description="STI1" evidence="7">
    <location>
        <begin position="303"/>
        <end position="342"/>
    </location>
</feature>
<accession>A0A7R9QFK4</accession>
<evidence type="ECO:0000256" key="6">
    <source>
        <dbReference type="PROSITE-ProRule" id="PRU00339"/>
    </source>
</evidence>
<dbReference type="OrthoDB" id="2423701at2759"/>
<dbReference type="InterPro" id="IPR019734">
    <property type="entry name" value="TPR_rpt"/>
</dbReference>
<feature type="repeat" description="TPR" evidence="6">
    <location>
        <begin position="114"/>
        <end position="147"/>
    </location>
</feature>
<dbReference type="EMBL" id="CAJPVJ010001554">
    <property type="protein sequence ID" value="CAG2164925.1"/>
    <property type="molecule type" value="Genomic_DNA"/>
</dbReference>
<protein>
    <recommendedName>
        <fullName evidence="5">Stress-induced-phosphoprotein 1</fullName>
    </recommendedName>
</protein>
<dbReference type="Proteomes" id="UP000728032">
    <property type="component" value="Unassembled WGS sequence"/>
</dbReference>
<dbReference type="InterPro" id="IPR006636">
    <property type="entry name" value="STI1_HS-bd"/>
</dbReference>
<keyword evidence="9" id="KW-1185">Reference proteome</keyword>
<dbReference type="InterPro" id="IPR011990">
    <property type="entry name" value="TPR-like_helical_dom_sf"/>
</dbReference>
<evidence type="ECO:0000256" key="1">
    <source>
        <dbReference type="ARBA" id="ARBA00004496"/>
    </source>
</evidence>
<dbReference type="SMART" id="SM00028">
    <property type="entry name" value="TPR"/>
    <property type="match status" value="6"/>
</dbReference>
<dbReference type="Pfam" id="PF13181">
    <property type="entry name" value="TPR_8"/>
    <property type="match status" value="1"/>
</dbReference>
<dbReference type="FunFam" id="1.25.40.10:FF:000027">
    <property type="entry name" value="stress-induced-phosphoprotein 1 isoform X1"/>
    <property type="match status" value="1"/>
</dbReference>
<dbReference type="Gene3D" id="1.10.260.100">
    <property type="match status" value="1"/>
</dbReference>
<dbReference type="SMART" id="SM00727">
    <property type="entry name" value="STI1"/>
    <property type="match status" value="1"/>
</dbReference>
<feature type="repeat" description="TPR" evidence="6">
    <location>
        <begin position="174"/>
        <end position="207"/>
    </location>
</feature>
<dbReference type="GO" id="GO:0051879">
    <property type="term" value="F:Hsp90 protein binding"/>
    <property type="evidence" value="ECO:0007669"/>
    <property type="project" value="TreeGrafter"/>
</dbReference>
<dbReference type="Pfam" id="PF17830">
    <property type="entry name" value="STI1-HOP_DP"/>
    <property type="match status" value="1"/>
</dbReference>
<evidence type="ECO:0000256" key="3">
    <source>
        <dbReference type="ARBA" id="ARBA00022737"/>
    </source>
</evidence>